<reference evidence="2 3" key="1">
    <citation type="journal article" date="2018" name="Nat. Ecol. Evol.">
        <title>Pezizomycetes genomes reveal the molecular basis of ectomycorrhizal truffle lifestyle.</title>
        <authorList>
            <person name="Murat C."/>
            <person name="Payen T."/>
            <person name="Noel B."/>
            <person name="Kuo A."/>
            <person name="Morin E."/>
            <person name="Chen J."/>
            <person name="Kohler A."/>
            <person name="Krizsan K."/>
            <person name="Balestrini R."/>
            <person name="Da Silva C."/>
            <person name="Montanini B."/>
            <person name="Hainaut M."/>
            <person name="Levati E."/>
            <person name="Barry K.W."/>
            <person name="Belfiori B."/>
            <person name="Cichocki N."/>
            <person name="Clum A."/>
            <person name="Dockter R.B."/>
            <person name="Fauchery L."/>
            <person name="Guy J."/>
            <person name="Iotti M."/>
            <person name="Le Tacon F."/>
            <person name="Lindquist E.A."/>
            <person name="Lipzen A."/>
            <person name="Malagnac F."/>
            <person name="Mello A."/>
            <person name="Molinier V."/>
            <person name="Miyauchi S."/>
            <person name="Poulain J."/>
            <person name="Riccioni C."/>
            <person name="Rubini A."/>
            <person name="Sitrit Y."/>
            <person name="Splivallo R."/>
            <person name="Traeger S."/>
            <person name="Wang M."/>
            <person name="Zifcakova L."/>
            <person name="Wipf D."/>
            <person name="Zambonelli A."/>
            <person name="Paolocci F."/>
            <person name="Nowrousian M."/>
            <person name="Ottonello S."/>
            <person name="Baldrian P."/>
            <person name="Spatafora J.W."/>
            <person name="Henrissat B."/>
            <person name="Nagy L.G."/>
            <person name="Aury J.M."/>
            <person name="Wincker P."/>
            <person name="Grigoriev I.V."/>
            <person name="Bonfante P."/>
            <person name="Martin F.M."/>
        </authorList>
    </citation>
    <scope>NUCLEOTIDE SEQUENCE [LARGE SCALE GENOMIC DNA]</scope>
    <source>
        <strain evidence="2 3">120613-1</strain>
    </source>
</reference>
<organism evidence="2 3">
    <name type="scientific">Choiromyces venosus 120613-1</name>
    <dbReference type="NCBI Taxonomy" id="1336337"/>
    <lineage>
        <taxon>Eukaryota</taxon>
        <taxon>Fungi</taxon>
        <taxon>Dikarya</taxon>
        <taxon>Ascomycota</taxon>
        <taxon>Pezizomycotina</taxon>
        <taxon>Pezizomycetes</taxon>
        <taxon>Pezizales</taxon>
        <taxon>Tuberaceae</taxon>
        <taxon>Choiromyces</taxon>
    </lineage>
</organism>
<protein>
    <submittedName>
        <fullName evidence="2">Uncharacterized protein</fullName>
    </submittedName>
</protein>
<sequence>MASTRPPKTNRTTKSQTRSISNHRLTPSSKPKSPLKLIPERPLIENSTLNVGVPNCANLDLSGAAELLWVSEEQLALRPGKTVREIELEYGLGVMLVIDSGDYCFIGKDEGCVGGVFLDVDYRAGVDDLLDMVGGDQVFRGGLCRGSGREGSSQGGKMAIAEKITGVILMVRLVWGLDWKLVLRIRRLWRL</sequence>
<evidence type="ECO:0000313" key="2">
    <source>
        <dbReference type="EMBL" id="RPA99125.1"/>
    </source>
</evidence>
<proteinExistence type="predicted"/>
<name>A0A3N4JLK7_9PEZI</name>
<gene>
    <name evidence="2" type="ORF">L873DRAFT_1843691</name>
</gene>
<dbReference type="AlphaFoldDB" id="A0A3N4JLK7"/>
<feature type="region of interest" description="Disordered" evidence="1">
    <location>
        <begin position="1"/>
        <end position="36"/>
    </location>
</feature>
<keyword evidence="3" id="KW-1185">Reference proteome</keyword>
<feature type="compositionally biased region" description="Polar residues" evidence="1">
    <location>
        <begin position="1"/>
        <end position="31"/>
    </location>
</feature>
<dbReference type="EMBL" id="ML120389">
    <property type="protein sequence ID" value="RPA99125.1"/>
    <property type="molecule type" value="Genomic_DNA"/>
</dbReference>
<evidence type="ECO:0000313" key="3">
    <source>
        <dbReference type="Proteomes" id="UP000276215"/>
    </source>
</evidence>
<dbReference type="Proteomes" id="UP000276215">
    <property type="component" value="Unassembled WGS sequence"/>
</dbReference>
<accession>A0A3N4JLK7</accession>
<evidence type="ECO:0000256" key="1">
    <source>
        <dbReference type="SAM" id="MobiDB-lite"/>
    </source>
</evidence>